<dbReference type="InterPro" id="IPR020904">
    <property type="entry name" value="Sc_DH/Rdtase_CS"/>
</dbReference>
<dbReference type="InterPro" id="IPR036291">
    <property type="entry name" value="NAD(P)-bd_dom_sf"/>
</dbReference>
<evidence type="ECO:0000313" key="3">
    <source>
        <dbReference type="RefSeq" id="XP_030374656.1"/>
    </source>
</evidence>
<reference evidence="3" key="1">
    <citation type="submission" date="2025-08" db="UniProtKB">
        <authorList>
            <consortium name="RefSeq"/>
        </authorList>
    </citation>
    <scope>IDENTIFICATION</scope>
    <source>
        <strain evidence="3">11010-0011.00</strain>
        <tissue evidence="3">Whole body</tissue>
    </source>
</reference>
<evidence type="ECO:0000256" key="1">
    <source>
        <dbReference type="ARBA" id="ARBA00023002"/>
    </source>
</evidence>
<dbReference type="Pfam" id="PF13561">
    <property type="entry name" value="adh_short_C2"/>
    <property type="match status" value="1"/>
</dbReference>
<keyword evidence="2" id="KW-1185">Reference proteome</keyword>
<accession>A0A6J2TCY6</accession>
<dbReference type="OrthoDB" id="47007at2759"/>
<dbReference type="GO" id="GO:0016491">
    <property type="term" value="F:oxidoreductase activity"/>
    <property type="evidence" value="ECO:0007669"/>
    <property type="project" value="UniProtKB-KW"/>
</dbReference>
<dbReference type="PRINTS" id="PR00080">
    <property type="entry name" value="SDRFAMILY"/>
</dbReference>
<dbReference type="Gene3D" id="3.40.50.720">
    <property type="entry name" value="NAD(P)-binding Rossmann-like Domain"/>
    <property type="match status" value="1"/>
</dbReference>
<protein>
    <submittedName>
        <fullName evidence="3">Uncharacterized protein LOC115624194</fullName>
    </submittedName>
</protein>
<proteinExistence type="predicted"/>
<dbReference type="RefSeq" id="XP_030374656.1">
    <property type="nucleotide sequence ID" value="XM_030518796.1"/>
</dbReference>
<dbReference type="PANTHER" id="PTHR43975">
    <property type="entry name" value="ZGC:101858"/>
    <property type="match status" value="1"/>
</dbReference>
<evidence type="ECO:0000313" key="2">
    <source>
        <dbReference type="Proteomes" id="UP000504634"/>
    </source>
</evidence>
<dbReference type="NCBIfam" id="NF005559">
    <property type="entry name" value="PRK07231.1"/>
    <property type="match status" value="1"/>
</dbReference>
<organism evidence="2 3">
    <name type="scientific">Drosophila lebanonensis</name>
    <name type="common">Fruit fly</name>
    <name type="synonym">Scaptodrosophila lebanonensis</name>
    <dbReference type="NCBI Taxonomy" id="7225"/>
    <lineage>
        <taxon>Eukaryota</taxon>
        <taxon>Metazoa</taxon>
        <taxon>Ecdysozoa</taxon>
        <taxon>Arthropoda</taxon>
        <taxon>Hexapoda</taxon>
        <taxon>Insecta</taxon>
        <taxon>Pterygota</taxon>
        <taxon>Neoptera</taxon>
        <taxon>Endopterygota</taxon>
        <taxon>Diptera</taxon>
        <taxon>Brachycera</taxon>
        <taxon>Muscomorpha</taxon>
        <taxon>Ephydroidea</taxon>
        <taxon>Drosophilidae</taxon>
        <taxon>Scaptodrosophila</taxon>
    </lineage>
</organism>
<dbReference type="InterPro" id="IPR002347">
    <property type="entry name" value="SDR_fam"/>
</dbReference>
<dbReference type="AlphaFoldDB" id="A0A6J2TCY6"/>
<dbReference type="PRINTS" id="PR00081">
    <property type="entry name" value="GDHRDH"/>
</dbReference>
<dbReference type="GeneID" id="115624194"/>
<dbReference type="Proteomes" id="UP000504634">
    <property type="component" value="Unplaced"/>
</dbReference>
<dbReference type="PROSITE" id="PS00061">
    <property type="entry name" value="ADH_SHORT"/>
    <property type="match status" value="1"/>
</dbReference>
<keyword evidence="1" id="KW-0560">Oxidoreductase</keyword>
<dbReference type="PANTHER" id="PTHR43975:SF2">
    <property type="entry name" value="EG:BACR7A4.14 PROTEIN-RELATED"/>
    <property type="match status" value="1"/>
</dbReference>
<sequence>MGKGKLALDFTGRVVAITGASSGIGAATARMFSQLGACVALIDRDEKRLLNVMKDCFDIGYEPYALSADLLKTEEIECAAKKIRARFGCCDVLVNGAGIMPMSTLEKTSLDCLDLVFDANVRSMFYLTQQLLPEIISCCGCIVNVSSVCGIRAFPNLVAYNMSKAAVDHFTRSLALDLGPQGIRVNAVNPGVIRTNLLRTGGMGEEQYKELMERSKTTHALCRVGEPEEVASCICFLASPLASFITGVTMPVDGGKQVMCPY</sequence>
<dbReference type="FunFam" id="3.40.50.720:FF:000084">
    <property type="entry name" value="Short-chain dehydrogenase reductase"/>
    <property type="match status" value="1"/>
</dbReference>
<gene>
    <name evidence="3" type="primary">LOC115624194</name>
</gene>
<name>A0A6J2TCY6_DROLE</name>
<dbReference type="SUPFAM" id="SSF51735">
    <property type="entry name" value="NAD(P)-binding Rossmann-fold domains"/>
    <property type="match status" value="1"/>
</dbReference>